<keyword evidence="3" id="KW-0464">Manganese</keyword>
<evidence type="ECO:0000256" key="1">
    <source>
        <dbReference type="ARBA" id="ARBA00022723"/>
    </source>
</evidence>
<reference evidence="6" key="1">
    <citation type="journal article" date="2014" name="Front. Microbiol.">
        <title>High frequency of phylogenetically diverse reductive dehalogenase-homologous genes in deep subseafloor sedimentary metagenomes.</title>
        <authorList>
            <person name="Kawai M."/>
            <person name="Futagami T."/>
            <person name="Toyoda A."/>
            <person name="Takaki Y."/>
            <person name="Nishi S."/>
            <person name="Hori S."/>
            <person name="Arai W."/>
            <person name="Tsubouchi T."/>
            <person name="Morono Y."/>
            <person name="Uchiyama I."/>
            <person name="Ito T."/>
            <person name="Fujiyama A."/>
            <person name="Inagaki F."/>
            <person name="Takami H."/>
        </authorList>
    </citation>
    <scope>NUCLEOTIDE SEQUENCE</scope>
    <source>
        <strain evidence="6">Expedition CK06-06</strain>
    </source>
</reference>
<keyword evidence="2" id="KW-0378">Hydrolase</keyword>
<dbReference type="GO" id="GO:0046872">
    <property type="term" value="F:metal ion binding"/>
    <property type="evidence" value="ECO:0007669"/>
    <property type="project" value="UniProtKB-KW"/>
</dbReference>
<feature type="non-terminal residue" evidence="6">
    <location>
        <position position="1"/>
    </location>
</feature>
<dbReference type="Pfam" id="PF04227">
    <property type="entry name" value="Indigoidine_A"/>
    <property type="match status" value="1"/>
</dbReference>
<keyword evidence="4" id="KW-0456">Lyase</keyword>
<dbReference type="GO" id="GO:0005737">
    <property type="term" value="C:cytoplasm"/>
    <property type="evidence" value="ECO:0007669"/>
    <property type="project" value="TreeGrafter"/>
</dbReference>
<dbReference type="InterPro" id="IPR007342">
    <property type="entry name" value="PsuG"/>
</dbReference>
<comment type="caution">
    <text evidence="6">The sequence shown here is derived from an EMBL/GenBank/DDBJ whole genome shotgun (WGS) entry which is preliminary data.</text>
</comment>
<feature type="non-terminal residue" evidence="6">
    <location>
        <position position="150"/>
    </location>
</feature>
<dbReference type="AlphaFoldDB" id="X1R215"/>
<dbReference type="GO" id="GO:0004730">
    <property type="term" value="F:pseudouridylate synthase activity"/>
    <property type="evidence" value="ECO:0007669"/>
    <property type="project" value="InterPro"/>
</dbReference>
<evidence type="ECO:0000256" key="2">
    <source>
        <dbReference type="ARBA" id="ARBA00022801"/>
    </source>
</evidence>
<dbReference type="SUPFAM" id="SSF110581">
    <property type="entry name" value="Indigoidine synthase A-like"/>
    <property type="match status" value="1"/>
</dbReference>
<accession>X1R215</accession>
<dbReference type="InterPro" id="IPR022830">
    <property type="entry name" value="Indigdn_synthA-like"/>
</dbReference>
<dbReference type="PANTHER" id="PTHR42909:SF1">
    <property type="entry name" value="CARBOHYDRATE KINASE PFKB DOMAIN-CONTAINING PROTEIN"/>
    <property type="match status" value="1"/>
</dbReference>
<keyword evidence="1" id="KW-0479">Metal-binding</keyword>
<name>X1R215_9ZZZZ</name>
<dbReference type="EMBL" id="BARV01041315">
    <property type="protein sequence ID" value="GAI49609.1"/>
    <property type="molecule type" value="Genomic_DNA"/>
</dbReference>
<dbReference type="GO" id="GO:0016798">
    <property type="term" value="F:hydrolase activity, acting on glycosyl bonds"/>
    <property type="evidence" value="ECO:0007669"/>
    <property type="project" value="UniProtKB-KW"/>
</dbReference>
<protein>
    <submittedName>
        <fullName evidence="6">Uncharacterized protein</fullName>
    </submittedName>
</protein>
<sequence length="150" mass="16724">GIKVMATGGIGGVHREILKTLDISADIYALSKHNLIVVCSGPKAFLDIKNTFELLESLSIHVVGYKNSYFATFFCGVDENLELKYVLENTKEIAEVYLKMRDLGMEHSLLVSNPILKEYELDKNLADMSKVFRISLCTPPIPPVAMTFIP</sequence>
<evidence type="ECO:0000256" key="4">
    <source>
        <dbReference type="ARBA" id="ARBA00023239"/>
    </source>
</evidence>
<dbReference type="PANTHER" id="PTHR42909">
    <property type="entry name" value="ZGC:136858"/>
    <property type="match status" value="1"/>
</dbReference>
<keyword evidence="5" id="KW-0326">Glycosidase</keyword>
<evidence type="ECO:0000313" key="6">
    <source>
        <dbReference type="EMBL" id="GAI49609.1"/>
    </source>
</evidence>
<evidence type="ECO:0000256" key="3">
    <source>
        <dbReference type="ARBA" id="ARBA00023211"/>
    </source>
</evidence>
<evidence type="ECO:0000256" key="5">
    <source>
        <dbReference type="ARBA" id="ARBA00023295"/>
    </source>
</evidence>
<gene>
    <name evidence="6" type="ORF">S06H3_62596</name>
</gene>
<dbReference type="Gene3D" id="3.40.1790.10">
    <property type="entry name" value="Indigoidine synthase domain"/>
    <property type="match status" value="1"/>
</dbReference>
<proteinExistence type="predicted"/>
<organism evidence="6">
    <name type="scientific">marine sediment metagenome</name>
    <dbReference type="NCBI Taxonomy" id="412755"/>
    <lineage>
        <taxon>unclassified sequences</taxon>
        <taxon>metagenomes</taxon>
        <taxon>ecological metagenomes</taxon>
    </lineage>
</organism>